<evidence type="ECO:0000313" key="3">
    <source>
        <dbReference type="EMBL" id="CAD5224307.1"/>
    </source>
</evidence>
<comment type="caution">
    <text evidence="3">The sequence shown here is derived from an EMBL/GenBank/DDBJ whole genome shotgun (WGS) entry which is preliminary data.</text>
</comment>
<evidence type="ECO:0000256" key="2">
    <source>
        <dbReference type="SAM" id="Phobius"/>
    </source>
</evidence>
<feature type="transmembrane region" description="Helical" evidence="2">
    <location>
        <begin position="55"/>
        <end position="74"/>
    </location>
</feature>
<organism evidence="3 4">
    <name type="scientific">Bursaphelenchus xylophilus</name>
    <name type="common">Pinewood nematode worm</name>
    <name type="synonym">Aphelenchoides xylophilus</name>
    <dbReference type="NCBI Taxonomy" id="6326"/>
    <lineage>
        <taxon>Eukaryota</taxon>
        <taxon>Metazoa</taxon>
        <taxon>Ecdysozoa</taxon>
        <taxon>Nematoda</taxon>
        <taxon>Chromadorea</taxon>
        <taxon>Rhabditida</taxon>
        <taxon>Tylenchina</taxon>
        <taxon>Tylenchomorpha</taxon>
        <taxon>Aphelenchoidea</taxon>
        <taxon>Aphelenchoididae</taxon>
        <taxon>Bursaphelenchus</taxon>
    </lineage>
</organism>
<proteinExistence type="predicted"/>
<keyword evidence="2" id="KW-0812">Transmembrane</keyword>
<dbReference type="OrthoDB" id="5789754at2759"/>
<dbReference type="EMBL" id="CAJFDI010000004">
    <property type="protein sequence ID" value="CAD5224307.1"/>
    <property type="molecule type" value="Genomic_DNA"/>
</dbReference>
<reference evidence="3" key="1">
    <citation type="submission" date="2020-09" db="EMBL/GenBank/DDBJ databases">
        <authorList>
            <person name="Kikuchi T."/>
        </authorList>
    </citation>
    <scope>NUCLEOTIDE SEQUENCE</scope>
    <source>
        <strain evidence="3">Ka4C1</strain>
    </source>
</reference>
<evidence type="ECO:0000313" key="4">
    <source>
        <dbReference type="Proteomes" id="UP000659654"/>
    </source>
</evidence>
<keyword evidence="4" id="KW-1185">Reference proteome</keyword>
<sequence length="246" mass="27851">MRITNDFDECHADAYMLDVEPAPLTRSFMMNDRFMLTDMALHRRQNQAYEELKRLILFAGIFFLFMIIFVLIKFKISLDDIFKWSPVVWLVGVIVCGLLMNAFLHIRKFLKTRRAKRLRQQQNLLYSLNLPSSFPCLATANLEAGCCPHSPHSIIREMQIIHSPEPLPSYNQAVVAALRPHWTPPTASSSDEPLPPTYSITCLNEPESDQISLQSVADDTDSLLNRAPSEADAPPAYDQLSQASAA</sequence>
<protein>
    <submittedName>
        <fullName evidence="3">(pine wood nematode) hypothetical protein</fullName>
    </submittedName>
</protein>
<dbReference type="SMR" id="A0A7I8XEU4"/>
<feature type="region of interest" description="Disordered" evidence="1">
    <location>
        <begin position="209"/>
        <end position="246"/>
    </location>
</feature>
<name>A0A7I8XEU4_BURXY</name>
<gene>
    <name evidence="3" type="ORF">BXYJ_LOCUS7978</name>
</gene>
<feature type="transmembrane region" description="Helical" evidence="2">
    <location>
        <begin position="86"/>
        <end position="106"/>
    </location>
</feature>
<dbReference type="Proteomes" id="UP000659654">
    <property type="component" value="Unassembled WGS sequence"/>
</dbReference>
<dbReference type="AlphaFoldDB" id="A0A7I8XEU4"/>
<keyword evidence="2" id="KW-1133">Transmembrane helix</keyword>
<dbReference type="Proteomes" id="UP000582659">
    <property type="component" value="Unassembled WGS sequence"/>
</dbReference>
<evidence type="ECO:0000256" key="1">
    <source>
        <dbReference type="SAM" id="MobiDB-lite"/>
    </source>
</evidence>
<dbReference type="EMBL" id="CAJFCV020000004">
    <property type="protein sequence ID" value="CAG9113068.1"/>
    <property type="molecule type" value="Genomic_DNA"/>
</dbReference>
<accession>A0A7I8XEU4</accession>
<keyword evidence="2" id="KW-0472">Membrane</keyword>